<dbReference type="Pfam" id="PF08281">
    <property type="entry name" value="Sigma70_r4_2"/>
    <property type="match status" value="1"/>
</dbReference>
<dbReference type="OrthoDB" id="9784272at2"/>
<sequence>MRRILSEARSDNGTARYGDSVADGELCERAWLQAVANADRVAFERLYLRYHPRLTRFLGRMTVRRDLIDETVNETLWAVWNSAARFRGDSKVGTWIFGIAYRCLMKVIRDEPPLAEHVEPAAENSSLDEAAFGQNESEQRELRDWVQHGLSLLPHEQQMTMELAYYLGQSCEEIAGIMNCAVGTVKARMFHARLRLRNTLPNLGGDFSTATRSVQT</sequence>
<dbReference type="NCBIfam" id="TIGR02937">
    <property type="entry name" value="sigma70-ECF"/>
    <property type="match status" value="1"/>
</dbReference>
<dbReference type="GO" id="GO:0006352">
    <property type="term" value="P:DNA-templated transcription initiation"/>
    <property type="evidence" value="ECO:0007669"/>
    <property type="project" value="InterPro"/>
</dbReference>
<dbReference type="InterPro" id="IPR013324">
    <property type="entry name" value="RNA_pol_sigma_r3/r4-like"/>
</dbReference>
<evidence type="ECO:0000259" key="5">
    <source>
        <dbReference type="Pfam" id="PF04542"/>
    </source>
</evidence>
<evidence type="ECO:0000313" key="7">
    <source>
        <dbReference type="EMBL" id="QBB70276.1"/>
    </source>
</evidence>
<dbReference type="GO" id="GO:0016987">
    <property type="term" value="F:sigma factor activity"/>
    <property type="evidence" value="ECO:0007669"/>
    <property type="project" value="UniProtKB-KW"/>
</dbReference>
<dbReference type="InterPro" id="IPR036388">
    <property type="entry name" value="WH-like_DNA-bd_sf"/>
</dbReference>
<evidence type="ECO:0000256" key="3">
    <source>
        <dbReference type="ARBA" id="ARBA00023082"/>
    </source>
</evidence>
<evidence type="ECO:0000256" key="1">
    <source>
        <dbReference type="ARBA" id="ARBA00010641"/>
    </source>
</evidence>
<dbReference type="InterPro" id="IPR013249">
    <property type="entry name" value="RNA_pol_sigma70_r4_t2"/>
</dbReference>
<dbReference type="Pfam" id="PF04542">
    <property type="entry name" value="Sigma70_r2"/>
    <property type="match status" value="1"/>
</dbReference>
<feature type="domain" description="RNA polymerase sigma-70 region 2" evidence="5">
    <location>
        <begin position="46"/>
        <end position="110"/>
    </location>
</feature>
<dbReference type="Gene3D" id="1.10.1740.10">
    <property type="match status" value="1"/>
</dbReference>
<dbReference type="PANTHER" id="PTHR43133:SF32">
    <property type="entry name" value="BLR3042 PROTEIN"/>
    <property type="match status" value="1"/>
</dbReference>
<dbReference type="AlphaFoldDB" id="A0A411HID6"/>
<dbReference type="CDD" id="cd06171">
    <property type="entry name" value="Sigma70_r4"/>
    <property type="match status" value="1"/>
</dbReference>
<proteinExistence type="inferred from homology"/>
<dbReference type="KEGG" id="xbc:ELE36_07815"/>
<keyword evidence="2" id="KW-0805">Transcription regulation</keyword>
<evidence type="ECO:0000259" key="6">
    <source>
        <dbReference type="Pfam" id="PF08281"/>
    </source>
</evidence>
<gene>
    <name evidence="7" type="ORF">ELE36_07815</name>
</gene>
<evidence type="ECO:0000256" key="2">
    <source>
        <dbReference type="ARBA" id="ARBA00023015"/>
    </source>
</evidence>
<dbReference type="PANTHER" id="PTHR43133">
    <property type="entry name" value="RNA POLYMERASE ECF-TYPE SIGMA FACTO"/>
    <property type="match status" value="1"/>
</dbReference>
<dbReference type="Gene3D" id="1.10.10.10">
    <property type="entry name" value="Winged helix-like DNA-binding domain superfamily/Winged helix DNA-binding domain"/>
    <property type="match status" value="1"/>
</dbReference>
<dbReference type="EMBL" id="CP035704">
    <property type="protein sequence ID" value="QBB70276.1"/>
    <property type="molecule type" value="Genomic_DNA"/>
</dbReference>
<evidence type="ECO:0000256" key="4">
    <source>
        <dbReference type="ARBA" id="ARBA00023163"/>
    </source>
</evidence>
<dbReference type="InterPro" id="IPR039425">
    <property type="entry name" value="RNA_pol_sigma-70-like"/>
</dbReference>
<dbReference type="GO" id="GO:0003677">
    <property type="term" value="F:DNA binding"/>
    <property type="evidence" value="ECO:0007669"/>
    <property type="project" value="InterPro"/>
</dbReference>
<keyword evidence="8" id="KW-1185">Reference proteome</keyword>
<dbReference type="SUPFAM" id="SSF88659">
    <property type="entry name" value="Sigma3 and sigma4 domains of RNA polymerase sigma factors"/>
    <property type="match status" value="1"/>
</dbReference>
<organism evidence="7 8">
    <name type="scientific">Pseudolysobacter antarcticus</name>
    <dbReference type="NCBI Taxonomy" id="2511995"/>
    <lineage>
        <taxon>Bacteria</taxon>
        <taxon>Pseudomonadati</taxon>
        <taxon>Pseudomonadota</taxon>
        <taxon>Gammaproteobacteria</taxon>
        <taxon>Lysobacterales</taxon>
        <taxon>Rhodanobacteraceae</taxon>
        <taxon>Pseudolysobacter</taxon>
    </lineage>
</organism>
<dbReference type="InterPro" id="IPR014284">
    <property type="entry name" value="RNA_pol_sigma-70_dom"/>
</dbReference>
<comment type="similarity">
    <text evidence="1">Belongs to the sigma-70 factor family. ECF subfamily.</text>
</comment>
<dbReference type="Proteomes" id="UP000291562">
    <property type="component" value="Chromosome"/>
</dbReference>
<reference evidence="7 8" key="1">
    <citation type="submission" date="2019-01" db="EMBL/GenBank/DDBJ databases">
        <title>Pseudolysobacter antarctica gen. nov., sp. nov., isolated from Fildes Peninsula, Antarctica.</title>
        <authorList>
            <person name="Wei Z."/>
            <person name="Peng F."/>
        </authorList>
    </citation>
    <scope>NUCLEOTIDE SEQUENCE [LARGE SCALE GENOMIC DNA]</scope>
    <source>
        <strain evidence="7 8">AQ6-296</strain>
    </source>
</reference>
<keyword evidence="3" id="KW-0731">Sigma factor</keyword>
<dbReference type="InterPro" id="IPR007627">
    <property type="entry name" value="RNA_pol_sigma70_r2"/>
</dbReference>
<dbReference type="SUPFAM" id="SSF88946">
    <property type="entry name" value="Sigma2 domain of RNA polymerase sigma factors"/>
    <property type="match status" value="1"/>
</dbReference>
<protein>
    <submittedName>
        <fullName evidence="7">Sigma-70 family RNA polymerase sigma factor</fullName>
    </submittedName>
</protein>
<accession>A0A411HID6</accession>
<dbReference type="InterPro" id="IPR013325">
    <property type="entry name" value="RNA_pol_sigma_r2"/>
</dbReference>
<name>A0A411HID6_9GAMM</name>
<evidence type="ECO:0000313" key="8">
    <source>
        <dbReference type="Proteomes" id="UP000291562"/>
    </source>
</evidence>
<keyword evidence="4" id="KW-0804">Transcription</keyword>
<feature type="domain" description="RNA polymerase sigma factor 70 region 4 type 2" evidence="6">
    <location>
        <begin position="145"/>
        <end position="196"/>
    </location>
</feature>